<evidence type="ECO:0000256" key="1">
    <source>
        <dbReference type="ARBA" id="ARBA00004123"/>
    </source>
</evidence>
<gene>
    <name evidence="9" type="ORF">NADFUDRAFT_67250</name>
</gene>
<dbReference type="SMART" id="SM00355">
    <property type="entry name" value="ZnF_C2H2"/>
    <property type="match status" value="2"/>
</dbReference>
<feature type="compositionally biased region" description="Polar residues" evidence="7">
    <location>
        <begin position="69"/>
        <end position="82"/>
    </location>
</feature>
<dbReference type="GO" id="GO:0005634">
    <property type="term" value="C:nucleus"/>
    <property type="evidence" value="ECO:0007669"/>
    <property type="project" value="UniProtKB-SubCell"/>
</dbReference>
<feature type="compositionally biased region" description="Low complexity" evidence="7">
    <location>
        <begin position="309"/>
        <end position="337"/>
    </location>
</feature>
<name>A0A1E3PEP3_9ASCO</name>
<dbReference type="FunFam" id="3.30.160.60:FF:002343">
    <property type="entry name" value="Zinc finger protein 33A"/>
    <property type="match status" value="1"/>
</dbReference>
<proteinExistence type="predicted"/>
<dbReference type="PROSITE" id="PS50157">
    <property type="entry name" value="ZINC_FINGER_C2H2_2"/>
    <property type="match status" value="2"/>
</dbReference>
<dbReference type="InterPro" id="IPR036236">
    <property type="entry name" value="Znf_C2H2_sf"/>
</dbReference>
<feature type="domain" description="C2H2-type" evidence="8">
    <location>
        <begin position="808"/>
        <end position="835"/>
    </location>
</feature>
<feature type="domain" description="C2H2-type" evidence="8">
    <location>
        <begin position="836"/>
        <end position="865"/>
    </location>
</feature>
<evidence type="ECO:0000313" key="9">
    <source>
        <dbReference type="EMBL" id="ODQ63875.1"/>
    </source>
</evidence>
<dbReference type="STRING" id="857566.A0A1E3PEP3"/>
<dbReference type="Proteomes" id="UP000095009">
    <property type="component" value="Unassembled WGS sequence"/>
</dbReference>
<dbReference type="PANTHER" id="PTHR47427:SF2">
    <property type="entry name" value="C2H2-TYPE DOMAIN-CONTAINING PROTEIN"/>
    <property type="match status" value="1"/>
</dbReference>
<dbReference type="EMBL" id="KV454413">
    <property type="protein sequence ID" value="ODQ63875.1"/>
    <property type="molecule type" value="Genomic_DNA"/>
</dbReference>
<accession>A0A1E3PEP3</accession>
<evidence type="ECO:0000256" key="7">
    <source>
        <dbReference type="SAM" id="MobiDB-lite"/>
    </source>
</evidence>
<keyword evidence="2" id="KW-0479">Metal-binding</keyword>
<feature type="compositionally biased region" description="Low complexity" evidence="7">
    <location>
        <begin position="185"/>
        <end position="211"/>
    </location>
</feature>
<dbReference type="InterPro" id="IPR052127">
    <property type="entry name" value="STE12_transcription_factor"/>
</dbReference>
<evidence type="ECO:0000256" key="5">
    <source>
        <dbReference type="ARBA" id="ARBA00023242"/>
    </source>
</evidence>
<protein>
    <recommendedName>
        <fullName evidence="8">C2H2-type domain-containing protein</fullName>
    </recommendedName>
</protein>
<organism evidence="9 10">
    <name type="scientific">Nadsonia fulvescens var. elongata DSM 6958</name>
    <dbReference type="NCBI Taxonomy" id="857566"/>
    <lineage>
        <taxon>Eukaryota</taxon>
        <taxon>Fungi</taxon>
        <taxon>Dikarya</taxon>
        <taxon>Ascomycota</taxon>
        <taxon>Saccharomycotina</taxon>
        <taxon>Dipodascomycetes</taxon>
        <taxon>Dipodascales</taxon>
        <taxon>Dipodascales incertae sedis</taxon>
        <taxon>Nadsonia</taxon>
    </lineage>
</organism>
<evidence type="ECO:0000256" key="6">
    <source>
        <dbReference type="PROSITE-ProRule" id="PRU00042"/>
    </source>
</evidence>
<dbReference type="SUPFAM" id="SSF57667">
    <property type="entry name" value="beta-beta-alpha zinc fingers"/>
    <property type="match status" value="1"/>
</dbReference>
<evidence type="ECO:0000256" key="4">
    <source>
        <dbReference type="ARBA" id="ARBA00022833"/>
    </source>
</evidence>
<feature type="compositionally biased region" description="Polar residues" evidence="7">
    <location>
        <begin position="616"/>
        <end position="630"/>
    </location>
</feature>
<dbReference type="OrthoDB" id="654211at2759"/>
<feature type="compositionally biased region" description="Polar residues" evidence="7">
    <location>
        <begin position="731"/>
        <end position="750"/>
    </location>
</feature>
<feature type="region of interest" description="Disordered" evidence="7">
    <location>
        <begin position="529"/>
        <end position="561"/>
    </location>
</feature>
<evidence type="ECO:0000256" key="2">
    <source>
        <dbReference type="ARBA" id="ARBA00022723"/>
    </source>
</evidence>
<feature type="compositionally biased region" description="Low complexity" evidence="7">
    <location>
        <begin position="103"/>
        <end position="135"/>
    </location>
</feature>
<sequence length="875" mass="96217">MSLSHFLPTMTSQNLGYVDLQDYADEEINNRQKSDRGEDLTYKTEKPRSKPQNSNSASLNDSNSEFEAESTNTLVSAGSPTGSMVAETSVLSTPRRIRRTRARTLTESSILSSSSVVTNGSTISNGSSSSSASGTPPIPAPMTPSNKRKSYVVETDDFMSLNNSLSGSFSSSSSTATRTRHRSHSTAALTSNDHSNSSSYISAGPSMRSSVSYNSNLSSHIMMTPQSQKNNLNNSASLNPIAPSSGVNPFYTPPTFLTPSRRISTHELEERNNDHKTNQKRLSIISNRDNNNNRDIALLPKVNRDKANNNKNDNFKNNNEASDNSDCEAKNSNNRSNISKDSDIDSDDEASTIVSGHGLQFDRSRSSTNTSLNAYNSFTSQSHIQHLFATPVSRGEAYGHLNGNSVVSSIASQPAMPNPNITSLMPVFLGTPGMVISPHSGMLQSRTMDIFDENSNNSLGSPHRYRGNPVLYSHSHSHLHNSRHSQLLKQAQYNQQFTTNIDDENDDMWTSKTKQQSAAHIALKIANGGLPTSNSAASPSKTPGGNGLSTSDMNSRLSMSINNGTNITGNFGTPLIQSSPSKNSLSSSPFSKYIHSNFIKESPRPPKSGGNGFLGTPTSYQDNGFHQGSSLLDDPFEEDHHNPRNFSHLSKPHHPTDQPFQTPTVLTEDFRVPLLDVSTIGIHHQSQESVSSKGYNNQSSVYRSPVRSYSHHISSEFRRSVSKEKDPIQALHSQLQSQDKLQRHSQGQLQRRNEDENHHVSSSVTNTPSRTMSQSSSSSSLSLERLDIETPPLFAPVLDAIKHIDKPHKCPHCSKRFKRMEHVRRHAKTHTAEKPFTCDVEDCGRKFSRRDNLRAHLKTHTKKGGRNSFVEGLTL</sequence>
<feature type="compositionally biased region" description="Low complexity" evidence="7">
    <location>
        <begin position="773"/>
        <end position="783"/>
    </location>
</feature>
<dbReference type="Gene3D" id="3.30.160.60">
    <property type="entry name" value="Classic Zinc Finger"/>
    <property type="match status" value="2"/>
</dbReference>
<feature type="compositionally biased region" description="Basic and acidic residues" evidence="7">
    <location>
        <begin position="28"/>
        <end position="48"/>
    </location>
</feature>
<feature type="region of interest" description="Disordered" evidence="7">
    <location>
        <begin position="163"/>
        <end position="211"/>
    </location>
</feature>
<feature type="compositionally biased region" description="Polar residues" evidence="7">
    <location>
        <begin position="530"/>
        <end position="560"/>
    </location>
</feature>
<dbReference type="GO" id="GO:0003700">
    <property type="term" value="F:DNA-binding transcription factor activity"/>
    <property type="evidence" value="ECO:0007669"/>
    <property type="project" value="TreeGrafter"/>
</dbReference>
<keyword evidence="10" id="KW-1185">Reference proteome</keyword>
<feature type="region of interest" description="Disordered" evidence="7">
    <location>
        <begin position="268"/>
        <end position="366"/>
    </location>
</feature>
<comment type="subcellular location">
    <subcellularLocation>
        <location evidence="1">Nucleus</location>
    </subcellularLocation>
</comment>
<feature type="compositionally biased region" description="Basic and acidic residues" evidence="7">
    <location>
        <begin position="713"/>
        <end position="727"/>
    </location>
</feature>
<dbReference type="PANTHER" id="PTHR47427">
    <property type="entry name" value="PROTEIN STE12"/>
    <property type="match status" value="1"/>
</dbReference>
<dbReference type="InterPro" id="IPR013087">
    <property type="entry name" value="Znf_C2H2_type"/>
</dbReference>
<feature type="compositionally biased region" description="Polar residues" evidence="7">
    <location>
        <begin position="760"/>
        <end position="772"/>
    </location>
</feature>
<dbReference type="GO" id="GO:1990526">
    <property type="term" value="C:Ste12p-Dig1p-Dig2p complex"/>
    <property type="evidence" value="ECO:0007669"/>
    <property type="project" value="TreeGrafter"/>
</dbReference>
<feature type="compositionally biased region" description="Low complexity" evidence="7">
    <location>
        <begin position="699"/>
        <end position="708"/>
    </location>
</feature>
<feature type="compositionally biased region" description="Low complexity" evidence="7">
    <location>
        <begin position="53"/>
        <end position="63"/>
    </location>
</feature>
<evidence type="ECO:0000256" key="3">
    <source>
        <dbReference type="ARBA" id="ARBA00022771"/>
    </source>
</evidence>
<keyword evidence="5" id="KW-0539">Nucleus</keyword>
<feature type="compositionally biased region" description="Basic and acidic residues" evidence="7">
    <location>
        <begin position="268"/>
        <end position="277"/>
    </location>
</feature>
<feature type="region of interest" description="Disordered" evidence="7">
    <location>
        <begin position="684"/>
        <end position="784"/>
    </location>
</feature>
<feature type="compositionally biased region" description="Polar residues" evidence="7">
    <location>
        <begin position="687"/>
        <end position="698"/>
    </location>
</feature>
<dbReference type="AlphaFoldDB" id="A0A1E3PEP3"/>
<feature type="region of interest" description="Disordered" evidence="7">
    <location>
        <begin position="26"/>
        <end position="147"/>
    </location>
</feature>
<keyword evidence="3 6" id="KW-0863">Zinc-finger</keyword>
<dbReference type="GO" id="GO:1990527">
    <property type="term" value="C:Tec1p-Ste12p-Dig1p complex"/>
    <property type="evidence" value="ECO:0007669"/>
    <property type="project" value="TreeGrafter"/>
</dbReference>
<evidence type="ECO:0000313" key="10">
    <source>
        <dbReference type="Proteomes" id="UP000095009"/>
    </source>
</evidence>
<feature type="compositionally biased region" description="Low complexity" evidence="7">
    <location>
        <begin position="163"/>
        <end position="177"/>
    </location>
</feature>
<reference evidence="9 10" key="1">
    <citation type="journal article" date="2016" name="Proc. Natl. Acad. Sci. U.S.A.">
        <title>Comparative genomics of biotechnologically important yeasts.</title>
        <authorList>
            <person name="Riley R."/>
            <person name="Haridas S."/>
            <person name="Wolfe K.H."/>
            <person name="Lopes M.R."/>
            <person name="Hittinger C.T."/>
            <person name="Goeker M."/>
            <person name="Salamov A.A."/>
            <person name="Wisecaver J.H."/>
            <person name="Long T.M."/>
            <person name="Calvey C.H."/>
            <person name="Aerts A.L."/>
            <person name="Barry K.W."/>
            <person name="Choi C."/>
            <person name="Clum A."/>
            <person name="Coughlan A.Y."/>
            <person name="Deshpande S."/>
            <person name="Douglass A.P."/>
            <person name="Hanson S.J."/>
            <person name="Klenk H.-P."/>
            <person name="LaButti K.M."/>
            <person name="Lapidus A."/>
            <person name="Lindquist E.A."/>
            <person name="Lipzen A.M."/>
            <person name="Meier-Kolthoff J.P."/>
            <person name="Ohm R.A."/>
            <person name="Otillar R.P."/>
            <person name="Pangilinan J.L."/>
            <person name="Peng Y."/>
            <person name="Rokas A."/>
            <person name="Rosa C.A."/>
            <person name="Scheuner C."/>
            <person name="Sibirny A.A."/>
            <person name="Slot J.C."/>
            <person name="Stielow J.B."/>
            <person name="Sun H."/>
            <person name="Kurtzman C.P."/>
            <person name="Blackwell M."/>
            <person name="Grigoriev I.V."/>
            <person name="Jeffries T.W."/>
        </authorList>
    </citation>
    <scope>NUCLEOTIDE SEQUENCE [LARGE SCALE GENOMIC DNA]</scope>
    <source>
        <strain evidence="9 10">DSM 6958</strain>
    </source>
</reference>
<dbReference type="GO" id="GO:0008270">
    <property type="term" value="F:zinc ion binding"/>
    <property type="evidence" value="ECO:0007669"/>
    <property type="project" value="UniProtKB-KW"/>
</dbReference>
<dbReference type="PROSITE" id="PS00028">
    <property type="entry name" value="ZINC_FINGER_C2H2_1"/>
    <property type="match status" value="2"/>
</dbReference>
<feature type="compositionally biased region" description="Low complexity" evidence="7">
    <location>
        <begin position="283"/>
        <end position="296"/>
    </location>
</feature>
<feature type="region of interest" description="Disordered" evidence="7">
    <location>
        <begin position="598"/>
        <end position="662"/>
    </location>
</feature>
<dbReference type="Pfam" id="PF00096">
    <property type="entry name" value="zf-C2H2"/>
    <property type="match status" value="1"/>
</dbReference>
<evidence type="ECO:0000259" key="8">
    <source>
        <dbReference type="PROSITE" id="PS50157"/>
    </source>
</evidence>
<keyword evidence="4" id="KW-0862">Zinc</keyword>